<comment type="caution">
    <text evidence="4">The sequence shown here is derived from an EMBL/GenBank/DDBJ whole genome shotgun (WGS) entry which is preliminary data.</text>
</comment>
<keyword evidence="1" id="KW-0472">Membrane</keyword>
<dbReference type="InterPro" id="IPR054331">
    <property type="entry name" value="LiaF_TM"/>
</dbReference>
<dbReference type="InterPro" id="IPR024425">
    <property type="entry name" value="LiaF-like_C"/>
</dbReference>
<feature type="transmembrane region" description="Helical" evidence="1">
    <location>
        <begin position="9"/>
        <end position="29"/>
    </location>
</feature>
<dbReference type="PIRSF" id="PIRSF031509">
    <property type="entry name" value="Cell_wall_LiaF/YvqF"/>
    <property type="match status" value="1"/>
</dbReference>
<keyword evidence="1" id="KW-1133">Transmembrane helix</keyword>
<feature type="domain" description="Cell wall-active antibiotics response LiaF-like C-terminal" evidence="2">
    <location>
        <begin position="135"/>
        <end position="246"/>
    </location>
</feature>
<keyword evidence="5" id="KW-1185">Reference proteome</keyword>
<gene>
    <name evidence="4" type="primary">liaF</name>
    <name evidence="4" type="ORF">OWO01_08750</name>
</gene>
<dbReference type="Proteomes" id="UP001084197">
    <property type="component" value="Unassembled WGS sequence"/>
</dbReference>
<dbReference type="GO" id="GO:0016020">
    <property type="term" value="C:membrane"/>
    <property type="evidence" value="ECO:0007669"/>
    <property type="project" value="InterPro"/>
</dbReference>
<dbReference type="EMBL" id="JAPRAT010000015">
    <property type="protein sequence ID" value="MCZ0703301.1"/>
    <property type="molecule type" value="Genomic_DNA"/>
</dbReference>
<feature type="transmembrane region" description="Helical" evidence="1">
    <location>
        <begin position="35"/>
        <end position="54"/>
    </location>
</feature>
<evidence type="ECO:0000259" key="3">
    <source>
        <dbReference type="Pfam" id="PF22570"/>
    </source>
</evidence>
<evidence type="ECO:0000256" key="1">
    <source>
        <dbReference type="SAM" id="Phobius"/>
    </source>
</evidence>
<dbReference type="RefSeq" id="WP_268780071.1">
    <property type="nucleotide sequence ID" value="NZ_JAPRAT010000015.1"/>
</dbReference>
<proteinExistence type="predicted"/>
<dbReference type="InterPro" id="IPR016975">
    <property type="entry name" value="Cell_wall_LiaF"/>
</dbReference>
<dbReference type="AlphaFoldDB" id="A0A9J6RCR6"/>
<dbReference type="InterPro" id="IPR047793">
    <property type="entry name" value="LiaF_C"/>
</dbReference>
<reference evidence="4" key="1">
    <citation type="submission" date="2022-11" db="EMBL/GenBank/DDBJ databases">
        <title>WGS of Natronobacillus azotifigens 24KS-1, an anaerobic diazotrophic haloalkaliphile from soda-rich habitats.</title>
        <authorList>
            <person name="Sorokin D.Y."/>
            <person name="Merkel A.Y."/>
        </authorList>
    </citation>
    <scope>NUCLEOTIDE SEQUENCE</scope>
    <source>
        <strain evidence="4">24KS-1</strain>
    </source>
</reference>
<feature type="domain" description="LiaF transmembrane" evidence="3">
    <location>
        <begin position="9"/>
        <end position="113"/>
    </location>
</feature>
<dbReference type="NCBIfam" id="NF040535">
    <property type="entry name" value="LiaF_C_term"/>
    <property type="match status" value="1"/>
</dbReference>
<evidence type="ECO:0000313" key="5">
    <source>
        <dbReference type="Proteomes" id="UP001084197"/>
    </source>
</evidence>
<feature type="transmembrane region" description="Helical" evidence="1">
    <location>
        <begin position="66"/>
        <end position="86"/>
    </location>
</feature>
<sequence length="249" mass="28187">MKVNFFRNIFALFIIFLGGALVLVNIGVVDWGFRVAWNFLYPSFFVLLGLKWTIQAFKGETGYGSGLFLLLFGSLLLLDRFGYVTFAFWDVYKLWPLFLVCFGLQFLGSPKKKFKVTFESDKESDWKSGIKGFTIGDHKYDTPNWKAEPIKLWNAVGDHYIDFTKAFIPDEDIPVFVHGLAGDINILMPEHVEFSVNASVKAGEIVVVNQTADGINRSLTFETPGYQEATRKITLDLKLKAGSIRVNKV</sequence>
<organism evidence="4 5">
    <name type="scientific">Natronobacillus azotifigens</name>
    <dbReference type="NCBI Taxonomy" id="472978"/>
    <lineage>
        <taxon>Bacteria</taxon>
        <taxon>Bacillati</taxon>
        <taxon>Bacillota</taxon>
        <taxon>Bacilli</taxon>
        <taxon>Bacillales</taxon>
        <taxon>Bacillaceae</taxon>
        <taxon>Natronobacillus</taxon>
    </lineage>
</organism>
<keyword evidence="1" id="KW-0812">Transmembrane</keyword>
<evidence type="ECO:0000313" key="4">
    <source>
        <dbReference type="EMBL" id="MCZ0703301.1"/>
    </source>
</evidence>
<accession>A0A9J6RCR6</accession>
<dbReference type="Pfam" id="PF22570">
    <property type="entry name" value="LiaF-TM"/>
    <property type="match status" value="1"/>
</dbReference>
<evidence type="ECO:0000259" key="2">
    <source>
        <dbReference type="Pfam" id="PF09922"/>
    </source>
</evidence>
<name>A0A9J6RCR6_9BACI</name>
<dbReference type="Pfam" id="PF09922">
    <property type="entry name" value="LiaF-like_C"/>
    <property type="match status" value="1"/>
</dbReference>
<protein>
    <submittedName>
        <fullName evidence="4">Cell wall-active antibiotics response protein LiaF</fullName>
    </submittedName>
</protein>